<evidence type="ECO:0000313" key="2">
    <source>
        <dbReference type="Proteomes" id="UP000054279"/>
    </source>
</evidence>
<sequence>MPPPSPSADMAELIRSTLPYIGSVTGSADLSPALFSPSSFGGPMPNHNYSPPALHTAPEQHGEDDVITVQVTLSTPTSTIFVRTRSDLSLRLEMSVLPSLESAIWDLINSPVKQLLWYLSNVWGRSSKVTSLTTKR</sequence>
<keyword evidence="2" id="KW-1185">Reference proteome</keyword>
<name>A0A0C9VKX1_SPHS4</name>
<evidence type="ECO:0000313" key="1">
    <source>
        <dbReference type="EMBL" id="KIJ38206.1"/>
    </source>
</evidence>
<gene>
    <name evidence="1" type="ORF">M422DRAFT_259110</name>
</gene>
<accession>A0A0C9VKX1</accession>
<reference evidence="1 2" key="1">
    <citation type="submission" date="2014-06" db="EMBL/GenBank/DDBJ databases">
        <title>Evolutionary Origins and Diversification of the Mycorrhizal Mutualists.</title>
        <authorList>
            <consortium name="DOE Joint Genome Institute"/>
            <consortium name="Mycorrhizal Genomics Consortium"/>
            <person name="Kohler A."/>
            <person name="Kuo A."/>
            <person name="Nagy L.G."/>
            <person name="Floudas D."/>
            <person name="Copeland A."/>
            <person name="Barry K.W."/>
            <person name="Cichocki N."/>
            <person name="Veneault-Fourrey C."/>
            <person name="LaButti K."/>
            <person name="Lindquist E.A."/>
            <person name="Lipzen A."/>
            <person name="Lundell T."/>
            <person name="Morin E."/>
            <person name="Murat C."/>
            <person name="Riley R."/>
            <person name="Ohm R."/>
            <person name="Sun H."/>
            <person name="Tunlid A."/>
            <person name="Henrissat B."/>
            <person name="Grigoriev I.V."/>
            <person name="Hibbett D.S."/>
            <person name="Martin F."/>
        </authorList>
    </citation>
    <scope>NUCLEOTIDE SEQUENCE [LARGE SCALE GENOMIC DNA]</scope>
    <source>
        <strain evidence="1 2">SS14</strain>
    </source>
</reference>
<protein>
    <submittedName>
        <fullName evidence="1">Uncharacterized protein</fullName>
    </submittedName>
</protein>
<organism evidence="1 2">
    <name type="scientific">Sphaerobolus stellatus (strain SS14)</name>
    <dbReference type="NCBI Taxonomy" id="990650"/>
    <lineage>
        <taxon>Eukaryota</taxon>
        <taxon>Fungi</taxon>
        <taxon>Dikarya</taxon>
        <taxon>Basidiomycota</taxon>
        <taxon>Agaricomycotina</taxon>
        <taxon>Agaricomycetes</taxon>
        <taxon>Phallomycetidae</taxon>
        <taxon>Geastrales</taxon>
        <taxon>Sphaerobolaceae</taxon>
        <taxon>Sphaerobolus</taxon>
    </lineage>
</organism>
<proteinExistence type="predicted"/>
<dbReference type="AlphaFoldDB" id="A0A0C9VKX1"/>
<dbReference type="EMBL" id="KN837162">
    <property type="protein sequence ID" value="KIJ38206.1"/>
    <property type="molecule type" value="Genomic_DNA"/>
</dbReference>
<dbReference type="Proteomes" id="UP000054279">
    <property type="component" value="Unassembled WGS sequence"/>
</dbReference>
<dbReference type="HOGENOM" id="CLU_1876759_0_0_1"/>